<evidence type="ECO:0000313" key="3">
    <source>
        <dbReference type="Proteomes" id="UP001367508"/>
    </source>
</evidence>
<feature type="compositionally biased region" description="Low complexity" evidence="1">
    <location>
        <begin position="98"/>
        <end position="109"/>
    </location>
</feature>
<feature type="region of interest" description="Disordered" evidence="1">
    <location>
        <begin position="74"/>
        <end position="152"/>
    </location>
</feature>
<name>A0AAN9MTT6_CANGL</name>
<keyword evidence="3" id="KW-1185">Reference proteome</keyword>
<comment type="caution">
    <text evidence="2">The sequence shown here is derived from an EMBL/GenBank/DDBJ whole genome shotgun (WGS) entry which is preliminary data.</text>
</comment>
<reference evidence="2 3" key="1">
    <citation type="submission" date="2024-01" db="EMBL/GenBank/DDBJ databases">
        <title>The genomes of 5 underutilized Papilionoideae crops provide insights into root nodulation and disease resistanc.</title>
        <authorList>
            <person name="Jiang F."/>
        </authorList>
    </citation>
    <scope>NUCLEOTIDE SEQUENCE [LARGE SCALE GENOMIC DNA]</scope>
    <source>
        <strain evidence="2">LVBAO_FW01</strain>
        <tissue evidence="2">Leaves</tissue>
    </source>
</reference>
<dbReference type="AlphaFoldDB" id="A0AAN9MTT6"/>
<evidence type="ECO:0000256" key="1">
    <source>
        <dbReference type="SAM" id="MobiDB-lite"/>
    </source>
</evidence>
<feature type="compositionally biased region" description="Acidic residues" evidence="1">
    <location>
        <begin position="78"/>
        <end position="93"/>
    </location>
</feature>
<accession>A0AAN9MTT6</accession>
<dbReference type="EMBL" id="JAYMYQ010000001">
    <property type="protein sequence ID" value="KAK7360885.1"/>
    <property type="molecule type" value="Genomic_DNA"/>
</dbReference>
<gene>
    <name evidence="2" type="ORF">VNO77_02902</name>
</gene>
<proteinExistence type="predicted"/>
<feature type="compositionally biased region" description="Basic and acidic residues" evidence="1">
    <location>
        <begin position="134"/>
        <end position="151"/>
    </location>
</feature>
<sequence>MATCTILYYITRIKLVGPCVGQGPLRSVMITTISVMPSRSDFFLPWSAGQLALESESMSQFHRELVWLTARGRSNDSDVCEDDGEDDGDDDNGGGDCGSNDSCNSGDNDCNNDDQDSIGEASALRMVVPDDGDKDGQDKDVQGQESTEVHSMKNKLVTKVHSTKVPIPLLF</sequence>
<protein>
    <submittedName>
        <fullName evidence="2">Uncharacterized protein</fullName>
    </submittedName>
</protein>
<dbReference type="Proteomes" id="UP001367508">
    <property type="component" value="Unassembled WGS sequence"/>
</dbReference>
<evidence type="ECO:0000313" key="2">
    <source>
        <dbReference type="EMBL" id="KAK7360885.1"/>
    </source>
</evidence>
<organism evidence="2 3">
    <name type="scientific">Canavalia gladiata</name>
    <name type="common">Sword bean</name>
    <name type="synonym">Dolichos gladiatus</name>
    <dbReference type="NCBI Taxonomy" id="3824"/>
    <lineage>
        <taxon>Eukaryota</taxon>
        <taxon>Viridiplantae</taxon>
        <taxon>Streptophyta</taxon>
        <taxon>Embryophyta</taxon>
        <taxon>Tracheophyta</taxon>
        <taxon>Spermatophyta</taxon>
        <taxon>Magnoliopsida</taxon>
        <taxon>eudicotyledons</taxon>
        <taxon>Gunneridae</taxon>
        <taxon>Pentapetalae</taxon>
        <taxon>rosids</taxon>
        <taxon>fabids</taxon>
        <taxon>Fabales</taxon>
        <taxon>Fabaceae</taxon>
        <taxon>Papilionoideae</taxon>
        <taxon>50 kb inversion clade</taxon>
        <taxon>NPAAA clade</taxon>
        <taxon>indigoferoid/millettioid clade</taxon>
        <taxon>Phaseoleae</taxon>
        <taxon>Canavalia</taxon>
    </lineage>
</organism>